<evidence type="ECO:0000256" key="1">
    <source>
        <dbReference type="SAM" id="MobiDB-lite"/>
    </source>
</evidence>
<feature type="compositionally biased region" description="Low complexity" evidence="1">
    <location>
        <begin position="16"/>
        <end position="26"/>
    </location>
</feature>
<proteinExistence type="predicted"/>
<gene>
    <name evidence="2" type="ORF">ACFSL2_06925</name>
</gene>
<protein>
    <recommendedName>
        <fullName evidence="4">Alpha/beta hydrolase family protein</fullName>
    </recommendedName>
</protein>
<comment type="caution">
    <text evidence="2">The sequence shown here is derived from an EMBL/GenBank/DDBJ whole genome shotgun (WGS) entry which is preliminary data.</text>
</comment>
<dbReference type="EMBL" id="JBHUHF010000001">
    <property type="protein sequence ID" value="MFD2025239.1"/>
    <property type="molecule type" value="Genomic_DNA"/>
</dbReference>
<dbReference type="RefSeq" id="WP_377197145.1">
    <property type="nucleotide sequence ID" value="NZ_JBHUHF010000001.1"/>
</dbReference>
<accession>A0ABW4V5X3</accession>
<name>A0ABW4V5X3_9MICO</name>
<evidence type="ECO:0000313" key="2">
    <source>
        <dbReference type="EMBL" id="MFD2025239.1"/>
    </source>
</evidence>
<evidence type="ECO:0008006" key="4">
    <source>
        <dbReference type="Google" id="ProtNLM"/>
    </source>
</evidence>
<organism evidence="2 3">
    <name type="scientific">Promicromonospora aerolata</name>
    <dbReference type="NCBI Taxonomy" id="195749"/>
    <lineage>
        <taxon>Bacteria</taxon>
        <taxon>Bacillati</taxon>
        <taxon>Actinomycetota</taxon>
        <taxon>Actinomycetes</taxon>
        <taxon>Micrococcales</taxon>
        <taxon>Promicromonosporaceae</taxon>
        <taxon>Promicromonospora</taxon>
    </lineage>
</organism>
<feature type="region of interest" description="Disordered" evidence="1">
    <location>
        <begin position="1"/>
        <end position="26"/>
    </location>
</feature>
<dbReference type="Proteomes" id="UP001597338">
    <property type="component" value="Unassembled WGS sequence"/>
</dbReference>
<sequence>MIWLAPDRADGQESQPPAAAEVAAPDPGCEPFAGREACRSVAVDAVTVRYSIAYPPQWGDDGEGRPESRVPAGAVLYDVGGPGASVLSGDFGLAGARNDVWGDARGVLITLEEPWVTAEVAPDCKASAESYYRAARDGDVGGVRGHADEVAEDCAAWFGFTPDLYARAVLQILEDNNFTLTGFVGHSFASVRYAYLVSWGVDVPWAVVTRPFPYGAGLDELNAERASVLAGADRVDKVLRNETAEQVDGRSVPVAPFDYWSAAVELDQLADDELDSALSGIAGTDSAAFAGGLSDELWGRYGVDSLSPGMLAQWQEVCRAGGSPGKAPAASGVEFVLWSLVATCDRADQSFTAPDTGQSAAGWKQAWEIAQHRLCVTSSDTDSVTPGSLIHKYFSHANIIEVPAASHASTEGFDACMAYFDAVEAEPVGEYGAPLSPDGPGG</sequence>
<reference evidence="3" key="1">
    <citation type="journal article" date="2019" name="Int. J. Syst. Evol. Microbiol.">
        <title>The Global Catalogue of Microorganisms (GCM) 10K type strain sequencing project: providing services to taxonomists for standard genome sequencing and annotation.</title>
        <authorList>
            <consortium name="The Broad Institute Genomics Platform"/>
            <consortium name="The Broad Institute Genome Sequencing Center for Infectious Disease"/>
            <person name="Wu L."/>
            <person name="Ma J."/>
        </authorList>
    </citation>
    <scope>NUCLEOTIDE SEQUENCE [LARGE SCALE GENOMIC DNA]</scope>
    <source>
        <strain evidence="3">CCM 7043</strain>
    </source>
</reference>
<keyword evidence="3" id="KW-1185">Reference proteome</keyword>
<evidence type="ECO:0000313" key="3">
    <source>
        <dbReference type="Proteomes" id="UP001597338"/>
    </source>
</evidence>